<keyword evidence="1 4" id="KW-0489">Methyltransferase</keyword>
<name>A0A8S5QDR6_9CAUD</name>
<feature type="domain" description="DNA methylase N-4/N-6" evidence="3">
    <location>
        <begin position="23"/>
        <end position="242"/>
    </location>
</feature>
<protein>
    <submittedName>
        <fullName evidence="4">Adenine-specific methyltransferase</fullName>
    </submittedName>
</protein>
<dbReference type="PRINTS" id="PR00508">
    <property type="entry name" value="S21N4MTFRASE"/>
</dbReference>
<dbReference type="InterPro" id="IPR001091">
    <property type="entry name" value="RM_Methyltransferase"/>
</dbReference>
<proteinExistence type="predicted"/>
<dbReference type="InterPro" id="IPR029063">
    <property type="entry name" value="SAM-dependent_MTases_sf"/>
</dbReference>
<dbReference type="EMBL" id="BK015636">
    <property type="protein sequence ID" value="DAE17082.1"/>
    <property type="molecule type" value="Genomic_DNA"/>
</dbReference>
<dbReference type="GO" id="GO:0032259">
    <property type="term" value="P:methylation"/>
    <property type="evidence" value="ECO:0007669"/>
    <property type="project" value="UniProtKB-KW"/>
</dbReference>
<dbReference type="GO" id="GO:0003677">
    <property type="term" value="F:DNA binding"/>
    <property type="evidence" value="ECO:0007669"/>
    <property type="project" value="InterPro"/>
</dbReference>
<dbReference type="Gene3D" id="3.40.50.150">
    <property type="entry name" value="Vaccinia Virus protein VP39"/>
    <property type="match status" value="1"/>
</dbReference>
<evidence type="ECO:0000256" key="2">
    <source>
        <dbReference type="ARBA" id="ARBA00022679"/>
    </source>
</evidence>
<dbReference type="SUPFAM" id="SSF53335">
    <property type="entry name" value="S-adenosyl-L-methionine-dependent methyltransferases"/>
    <property type="match status" value="1"/>
</dbReference>
<accession>A0A8S5QDR6</accession>
<sequence length="256" mass="29367">MELNKIYNEDCLEGMKKIPNASVDCIICDLPYGVLNKQSEGGGWDSIIPLEPLWKEYLRIAKPNAAIILFCQGMFTAQLMMSQPKLWKYNLIWSKQRVTGFLNANKMPLRSHEDIAVFYRKQPIYNPQMVKCAPHQRNHRRGDGSHSLKRGCYGDHKEVPTIVSDEKFPKSIICFDKEHSADTFHPTQKPVALIQYLICTYTNVGGCVLDNCMGSGTTAIACIREKRNFIGFELNKEYYDKACKRIKLEMMQPSLF</sequence>
<evidence type="ECO:0000259" key="3">
    <source>
        <dbReference type="Pfam" id="PF01555"/>
    </source>
</evidence>
<organism evidence="4">
    <name type="scientific">Siphoviridae sp. ctbvd11</name>
    <dbReference type="NCBI Taxonomy" id="2825567"/>
    <lineage>
        <taxon>Viruses</taxon>
        <taxon>Duplodnaviria</taxon>
        <taxon>Heunggongvirae</taxon>
        <taxon>Uroviricota</taxon>
        <taxon>Caudoviricetes</taxon>
    </lineage>
</organism>
<reference evidence="4" key="1">
    <citation type="journal article" date="2021" name="Proc. Natl. Acad. Sci. U.S.A.">
        <title>A Catalog of Tens of Thousands of Viruses from Human Metagenomes Reveals Hidden Associations with Chronic Diseases.</title>
        <authorList>
            <person name="Tisza M.J."/>
            <person name="Buck C.B."/>
        </authorList>
    </citation>
    <scope>NUCLEOTIDE SEQUENCE</scope>
    <source>
        <strain evidence="4">Ctbvd11</strain>
    </source>
</reference>
<evidence type="ECO:0000313" key="4">
    <source>
        <dbReference type="EMBL" id="DAE17082.1"/>
    </source>
</evidence>
<evidence type="ECO:0000256" key="1">
    <source>
        <dbReference type="ARBA" id="ARBA00022603"/>
    </source>
</evidence>
<keyword evidence="2" id="KW-0808">Transferase</keyword>
<dbReference type="Pfam" id="PF01555">
    <property type="entry name" value="N6_N4_Mtase"/>
    <property type="match status" value="1"/>
</dbReference>
<dbReference type="InterPro" id="IPR002941">
    <property type="entry name" value="DNA_methylase_N4/N6"/>
</dbReference>
<dbReference type="GO" id="GO:0008170">
    <property type="term" value="F:N-methyltransferase activity"/>
    <property type="evidence" value="ECO:0007669"/>
    <property type="project" value="InterPro"/>
</dbReference>